<evidence type="ECO:0000313" key="5">
    <source>
        <dbReference type="Proteomes" id="UP000297245"/>
    </source>
</evidence>
<feature type="region of interest" description="Disordered" evidence="2">
    <location>
        <begin position="1"/>
        <end position="38"/>
    </location>
</feature>
<comment type="similarity">
    <text evidence="1">Belongs to the RdRP family.</text>
</comment>
<dbReference type="AlphaFoldDB" id="A0A4S8LL42"/>
<dbReference type="InterPro" id="IPR057596">
    <property type="entry name" value="RDRP_core"/>
</dbReference>
<dbReference type="EC" id="2.7.7.48" evidence="1"/>
<dbReference type="GO" id="GO:0003723">
    <property type="term" value="F:RNA binding"/>
    <property type="evidence" value="ECO:0007669"/>
    <property type="project" value="UniProtKB-KW"/>
</dbReference>
<evidence type="ECO:0000259" key="3">
    <source>
        <dbReference type="Pfam" id="PF05183"/>
    </source>
</evidence>
<evidence type="ECO:0000256" key="1">
    <source>
        <dbReference type="RuleBase" id="RU363098"/>
    </source>
</evidence>
<gene>
    <name evidence="4" type="ORF">K435DRAFT_276844</name>
</gene>
<dbReference type="PANTHER" id="PTHR23079">
    <property type="entry name" value="RNA-DEPENDENT RNA POLYMERASE"/>
    <property type="match status" value="1"/>
</dbReference>
<feature type="domain" description="RDRP core" evidence="3">
    <location>
        <begin position="168"/>
        <end position="792"/>
    </location>
</feature>
<organism evidence="4 5">
    <name type="scientific">Dendrothele bispora (strain CBS 962.96)</name>
    <dbReference type="NCBI Taxonomy" id="1314807"/>
    <lineage>
        <taxon>Eukaryota</taxon>
        <taxon>Fungi</taxon>
        <taxon>Dikarya</taxon>
        <taxon>Basidiomycota</taxon>
        <taxon>Agaricomycotina</taxon>
        <taxon>Agaricomycetes</taxon>
        <taxon>Agaricomycetidae</taxon>
        <taxon>Agaricales</taxon>
        <taxon>Agaricales incertae sedis</taxon>
        <taxon>Dendrothele</taxon>
    </lineage>
</organism>
<keyword evidence="1" id="KW-0694">RNA-binding</keyword>
<dbReference type="GO" id="GO:0031380">
    <property type="term" value="C:nuclear RNA-directed RNA polymerase complex"/>
    <property type="evidence" value="ECO:0007669"/>
    <property type="project" value="TreeGrafter"/>
</dbReference>
<feature type="compositionally biased region" description="Low complexity" evidence="2">
    <location>
        <begin position="15"/>
        <end position="29"/>
    </location>
</feature>
<dbReference type="Proteomes" id="UP000297245">
    <property type="component" value="Unassembled WGS sequence"/>
</dbReference>
<evidence type="ECO:0000313" key="4">
    <source>
        <dbReference type="EMBL" id="THU89976.1"/>
    </source>
</evidence>
<dbReference type="InterPro" id="IPR007855">
    <property type="entry name" value="RDRP"/>
</dbReference>
<keyword evidence="1" id="KW-0696">RNA-directed RNA polymerase</keyword>
<protein>
    <recommendedName>
        <fullName evidence="1">RNA-dependent RNA polymerase</fullName>
        <ecNumber evidence="1">2.7.7.48</ecNumber>
    </recommendedName>
</protein>
<proteinExistence type="inferred from homology"/>
<feature type="compositionally biased region" description="Basic and acidic residues" evidence="2">
    <location>
        <begin position="476"/>
        <end position="485"/>
    </location>
</feature>
<reference evidence="4 5" key="1">
    <citation type="journal article" date="2019" name="Nat. Ecol. Evol.">
        <title>Megaphylogeny resolves global patterns of mushroom evolution.</title>
        <authorList>
            <person name="Varga T."/>
            <person name="Krizsan K."/>
            <person name="Foldi C."/>
            <person name="Dima B."/>
            <person name="Sanchez-Garcia M."/>
            <person name="Sanchez-Ramirez S."/>
            <person name="Szollosi G.J."/>
            <person name="Szarkandi J.G."/>
            <person name="Papp V."/>
            <person name="Albert L."/>
            <person name="Andreopoulos W."/>
            <person name="Angelini C."/>
            <person name="Antonin V."/>
            <person name="Barry K.W."/>
            <person name="Bougher N.L."/>
            <person name="Buchanan P."/>
            <person name="Buyck B."/>
            <person name="Bense V."/>
            <person name="Catcheside P."/>
            <person name="Chovatia M."/>
            <person name="Cooper J."/>
            <person name="Damon W."/>
            <person name="Desjardin D."/>
            <person name="Finy P."/>
            <person name="Geml J."/>
            <person name="Haridas S."/>
            <person name="Hughes K."/>
            <person name="Justo A."/>
            <person name="Karasinski D."/>
            <person name="Kautmanova I."/>
            <person name="Kiss B."/>
            <person name="Kocsube S."/>
            <person name="Kotiranta H."/>
            <person name="LaButti K.M."/>
            <person name="Lechner B.E."/>
            <person name="Liimatainen K."/>
            <person name="Lipzen A."/>
            <person name="Lukacs Z."/>
            <person name="Mihaltcheva S."/>
            <person name="Morgado L.N."/>
            <person name="Niskanen T."/>
            <person name="Noordeloos M.E."/>
            <person name="Ohm R.A."/>
            <person name="Ortiz-Santana B."/>
            <person name="Ovrebo C."/>
            <person name="Racz N."/>
            <person name="Riley R."/>
            <person name="Savchenko A."/>
            <person name="Shiryaev A."/>
            <person name="Soop K."/>
            <person name="Spirin V."/>
            <person name="Szebenyi C."/>
            <person name="Tomsovsky M."/>
            <person name="Tulloss R.E."/>
            <person name="Uehling J."/>
            <person name="Grigoriev I.V."/>
            <person name="Vagvolgyi C."/>
            <person name="Papp T."/>
            <person name="Martin F.M."/>
            <person name="Miettinen O."/>
            <person name="Hibbett D.S."/>
            <person name="Nagy L.G."/>
        </authorList>
    </citation>
    <scope>NUCLEOTIDE SEQUENCE [LARGE SCALE GENOMIC DNA]</scope>
    <source>
        <strain evidence="4 5">CBS 962.96</strain>
    </source>
</reference>
<dbReference type="EMBL" id="ML179351">
    <property type="protein sequence ID" value="THU89976.1"/>
    <property type="molecule type" value="Genomic_DNA"/>
</dbReference>
<name>A0A4S8LL42_DENBC</name>
<keyword evidence="1" id="KW-0808">Transferase</keyword>
<dbReference type="PANTHER" id="PTHR23079:SF55">
    <property type="entry name" value="RNA-DIRECTED RNA POLYMERASE"/>
    <property type="match status" value="1"/>
</dbReference>
<dbReference type="OrthoDB" id="10055769at2759"/>
<accession>A0A4S8LL42</accession>
<evidence type="ECO:0000256" key="2">
    <source>
        <dbReference type="SAM" id="MobiDB-lite"/>
    </source>
</evidence>
<feature type="region of interest" description="Disordered" evidence="2">
    <location>
        <begin position="473"/>
        <end position="493"/>
    </location>
</feature>
<dbReference type="Pfam" id="PF05183">
    <property type="entry name" value="RdRP"/>
    <property type="match status" value="1"/>
</dbReference>
<keyword evidence="5" id="KW-1185">Reference proteome</keyword>
<comment type="catalytic activity">
    <reaction evidence="1">
        <text>RNA(n) + a ribonucleoside 5'-triphosphate = RNA(n+1) + diphosphate</text>
        <dbReference type="Rhea" id="RHEA:21248"/>
        <dbReference type="Rhea" id="RHEA-COMP:14527"/>
        <dbReference type="Rhea" id="RHEA-COMP:17342"/>
        <dbReference type="ChEBI" id="CHEBI:33019"/>
        <dbReference type="ChEBI" id="CHEBI:61557"/>
        <dbReference type="ChEBI" id="CHEBI:140395"/>
        <dbReference type="EC" id="2.7.7.48"/>
    </reaction>
</comment>
<keyword evidence="1" id="KW-0548">Nucleotidyltransferase</keyword>
<dbReference type="GO" id="GO:0003968">
    <property type="term" value="F:RNA-directed RNA polymerase activity"/>
    <property type="evidence" value="ECO:0007669"/>
    <property type="project" value="UniProtKB-KW"/>
</dbReference>
<dbReference type="GO" id="GO:0030422">
    <property type="term" value="P:siRNA processing"/>
    <property type="evidence" value="ECO:0007669"/>
    <property type="project" value="TreeGrafter"/>
</dbReference>
<sequence length="1005" mass="114365">MMSSSSRSLKRLASETDSSSSFNSTSSPPSKVPRLDESRGESPIFLAHDDTIADLFCGQKIPFCIQWEVARRGGARFNYDKFREDLHRYTGMTNVQAYEGFLRNHSEGKSSNISEREYAATSPWSELDMEEKALLQDPEFGCIGNNPRFPGWYGGKVDLRGTLEKDFSIKLERCSLGPSCKLKRRFGSTSFLRVKIPSDLLYRPQRDLVKFFKRPLIFWNSVFRAYYHKDDCVFLYKTNETFGRGSFGKKNKGSLSLYDFIQWMNPLEYNQKQKLCKWTSRMALGLSSSVPGPRLVQKDITTIPDILSKEGSNMTDGCGLSSLALNKVIRDQTGRQEMPTVIQCRVYGGKGLLSLDREWESDTPSIHLRNPSQIKILYSPEVAVDLSHLTIDILRFNTVKTPGRLSAEVIVNLAHNGVPAEVFLDLCRDALKEVVEGLTTWQGEDAMFHLWKNVEQAEHVIISRLSRESVTNGRLKGFDNPRDNDPTENENDNFNEIHEQRSTAWWPDLISGCPSSMSETAMALLDSGFQPSSCAYLMDKLQNITKSAIKNLVNKSHYDIPQSATALVIPDPYGELGPNEIHFRTSRRELMTQDGYLSDTVTGEVLITRHPCKVPSDVRKVKAVQNLRLSGLVDVIVCSVKGSRRLLDYLGTGDYDGDRVLVIWDTRITLPFFIDPEKVKKFSSPPQGLHYCFKIDERPVSACLQHFRYFDRISILQDYLLASLKNPGVLGELSGYHEKSIYVDGYDSPKAHKLAYIVTTVLDSAKSGHKIEQKTLKDYRDRYKSIGKLAWKEAGFMTPKPKFASQDNALQWRPQRPEKLGPFIMDTLRCTAEQEGRKWLDKVEEISGLKGRIKPDEDLLRPYKHALKTATDRSNDAFLSDLKLITDHVSTIHGKYERSLGSAEGFTSQHIVVRQDTLRGISKEFNSLPKPDALQTIQDEATIARLRASYAYYFDAFMRKSPGNWTRFPWDVALRELCEIKARALGPWHASTQSFYERFKLVKKW</sequence>